<accession>A0A2T5Q4B1</accession>
<dbReference type="InterPro" id="IPR010026">
    <property type="entry name" value="Phage_holin_LL-H"/>
</dbReference>
<dbReference type="AlphaFoldDB" id="A0A2T5Q4B1"/>
<name>A0A2T5Q4B1_LIMRT</name>
<comment type="caution">
    <text evidence="2">The sequence shown here is derived from an EMBL/GenBank/DDBJ whole genome shotgun (WGS) entry which is preliminary data.</text>
</comment>
<keyword evidence="1" id="KW-0472">Membrane</keyword>
<keyword evidence="1" id="KW-0812">Transmembrane</keyword>
<dbReference type="RefSeq" id="WP_107721326.1">
    <property type="nucleotide sequence ID" value="NZ_QAZN01000005.1"/>
</dbReference>
<reference evidence="3" key="1">
    <citation type="submission" date="2018-04" db="EMBL/GenBank/DDBJ databases">
        <title>Draft Genome Sequences of 10 Lactobacillus Species from 22 Commercial Probiotic Products.</title>
        <authorList>
            <person name="Gangiredla J."/>
            <person name="Barnaba T.J."/>
            <person name="Mammel M.K."/>
            <person name="Lacher D.W."/>
            <person name="Elkins C.A."/>
            <person name="Lampel K.A."/>
            <person name="Whitehouse C.A."/>
            <person name="Tartera C."/>
        </authorList>
    </citation>
    <scope>NUCLEOTIDE SEQUENCE [LARGE SCALE GENOMIC DNA]</scope>
    <source>
        <strain evidence="3">DS12_10</strain>
    </source>
</reference>
<keyword evidence="1" id="KW-1133">Transmembrane helix</keyword>
<evidence type="ECO:0000256" key="1">
    <source>
        <dbReference type="SAM" id="Phobius"/>
    </source>
</evidence>
<sequence length="156" mass="17157">MKALNDIINWIINSGFLALLIYIAVAFGKPWVDSKIKHAKTAQEKEAWTLLQQVSMTVVNSLVGKDMTGQAKFVEAVTQVQTYLENKGLNVDMKQVQSAVQSAYELSTLTPTVNPNEDKSDTAKKHDPVLEAIKTAPNRANKLTLDKNDVTGEVKG</sequence>
<gene>
    <name evidence="2" type="ORF">DB325_04470</name>
</gene>
<evidence type="ECO:0000313" key="2">
    <source>
        <dbReference type="EMBL" id="PTV04302.1"/>
    </source>
</evidence>
<protein>
    <recommendedName>
        <fullName evidence="4">Phage holin</fullName>
    </recommendedName>
</protein>
<evidence type="ECO:0000313" key="3">
    <source>
        <dbReference type="Proteomes" id="UP000244083"/>
    </source>
</evidence>
<dbReference type="Proteomes" id="UP000244083">
    <property type="component" value="Unassembled WGS sequence"/>
</dbReference>
<feature type="transmembrane region" description="Helical" evidence="1">
    <location>
        <begin position="7"/>
        <end position="27"/>
    </location>
</feature>
<organism evidence="2 3">
    <name type="scientific">Limosilactobacillus reuteri</name>
    <name type="common">Lactobacillus reuteri</name>
    <dbReference type="NCBI Taxonomy" id="1598"/>
    <lineage>
        <taxon>Bacteria</taxon>
        <taxon>Bacillati</taxon>
        <taxon>Bacillota</taxon>
        <taxon>Bacilli</taxon>
        <taxon>Lactobacillales</taxon>
        <taxon>Lactobacillaceae</taxon>
        <taxon>Limosilactobacillus</taxon>
    </lineage>
</organism>
<dbReference type="EMBL" id="QAZN01000005">
    <property type="protein sequence ID" value="PTV04302.1"/>
    <property type="molecule type" value="Genomic_DNA"/>
</dbReference>
<proteinExistence type="predicted"/>
<dbReference type="Pfam" id="PF09682">
    <property type="entry name" value="Phage_holin_6_1"/>
    <property type="match status" value="1"/>
</dbReference>
<evidence type="ECO:0008006" key="4">
    <source>
        <dbReference type="Google" id="ProtNLM"/>
    </source>
</evidence>